<dbReference type="InterPro" id="IPR036390">
    <property type="entry name" value="WH_DNA-bd_sf"/>
</dbReference>
<dbReference type="PANTHER" id="PTHR30154:SF34">
    <property type="entry name" value="TRANSCRIPTIONAL REGULATOR AZLB"/>
    <property type="match status" value="1"/>
</dbReference>
<evidence type="ECO:0000256" key="2">
    <source>
        <dbReference type="ARBA" id="ARBA00023125"/>
    </source>
</evidence>
<evidence type="ECO:0000313" key="8">
    <source>
        <dbReference type="Proteomes" id="UP001150001"/>
    </source>
</evidence>
<dbReference type="InterPro" id="IPR000485">
    <property type="entry name" value="AsnC-type_HTH_dom"/>
</dbReference>
<dbReference type="Gene3D" id="1.10.10.10">
    <property type="entry name" value="Winged helix-like DNA-binding domain superfamily/Winged helix DNA-binding domain"/>
    <property type="match status" value="1"/>
</dbReference>
<dbReference type="SUPFAM" id="SSF54909">
    <property type="entry name" value="Dimeric alpha+beta barrel"/>
    <property type="match status" value="1"/>
</dbReference>
<dbReference type="InterPro" id="IPR011008">
    <property type="entry name" value="Dimeric_a/b-barrel"/>
</dbReference>
<dbReference type="Gene3D" id="3.30.70.920">
    <property type="match status" value="1"/>
</dbReference>
<organism evidence="6 7">
    <name type="scientific">Vibrio europaeus</name>
    <dbReference type="NCBI Taxonomy" id="300876"/>
    <lineage>
        <taxon>Bacteria</taxon>
        <taxon>Pseudomonadati</taxon>
        <taxon>Pseudomonadota</taxon>
        <taxon>Gammaproteobacteria</taxon>
        <taxon>Vibrionales</taxon>
        <taxon>Vibrionaceae</taxon>
        <taxon>Vibrio</taxon>
        <taxon>Vibrio oreintalis group</taxon>
    </lineage>
</organism>
<protein>
    <submittedName>
        <fullName evidence="6">ArsR family transcriptional regulator</fullName>
    </submittedName>
    <submittedName>
        <fullName evidence="5">Lrp/AsnC family transcriptional regulator</fullName>
    </submittedName>
</protein>
<dbReference type="InterPro" id="IPR011991">
    <property type="entry name" value="ArsR-like_HTH"/>
</dbReference>
<keyword evidence="2" id="KW-0238">DNA-binding</keyword>
<dbReference type="InterPro" id="IPR036388">
    <property type="entry name" value="WH-like_DNA-bd_sf"/>
</dbReference>
<dbReference type="RefSeq" id="WP_069669389.1">
    <property type="nucleotide sequence ID" value="NZ_CP180206.1"/>
</dbReference>
<dbReference type="GeneID" id="78078461"/>
<keyword evidence="8" id="KW-1185">Reference proteome</keyword>
<accession>A0A178J8W8</accession>
<dbReference type="Pfam" id="PF01037">
    <property type="entry name" value="AsnC_trans_reg"/>
    <property type="match status" value="1"/>
</dbReference>
<dbReference type="PANTHER" id="PTHR30154">
    <property type="entry name" value="LEUCINE-RESPONSIVE REGULATORY PROTEIN"/>
    <property type="match status" value="1"/>
</dbReference>
<dbReference type="CDD" id="cd00090">
    <property type="entry name" value="HTH_ARSR"/>
    <property type="match status" value="1"/>
</dbReference>
<feature type="domain" description="HTH asnC-type" evidence="4">
    <location>
        <begin position="3"/>
        <end position="64"/>
    </location>
</feature>
<dbReference type="OrthoDB" id="8590699at2"/>
<dbReference type="Proteomes" id="UP000094761">
    <property type="component" value="Unassembled WGS sequence"/>
</dbReference>
<evidence type="ECO:0000313" key="5">
    <source>
        <dbReference type="EMBL" id="MDC5738909.1"/>
    </source>
</evidence>
<sequence>MEIDRIDRKILSALQKNNRIANVELAEEVGLSPPACLKRVKRLRAGKVIVGDVSIINPSLAGNKMTLIVSVEMERDRGDIYSVFRQSIEKAPEVTQCYQITGGYDFLLIVSVSDIQAYERFIERVLHQDRNIRKFQTSVSTKTVKFSTQVNVEEIQ</sequence>
<dbReference type="InterPro" id="IPR019888">
    <property type="entry name" value="Tscrpt_reg_AsnC-like"/>
</dbReference>
<gene>
    <name evidence="6" type="ORF">AZ468_22275</name>
    <name evidence="5" type="ORF">OPW20_02460</name>
</gene>
<dbReference type="PRINTS" id="PR00033">
    <property type="entry name" value="HTHASNC"/>
</dbReference>
<evidence type="ECO:0000256" key="3">
    <source>
        <dbReference type="ARBA" id="ARBA00023163"/>
    </source>
</evidence>
<dbReference type="GO" id="GO:0006355">
    <property type="term" value="P:regulation of DNA-templated transcription"/>
    <property type="evidence" value="ECO:0007669"/>
    <property type="project" value="UniProtKB-ARBA"/>
</dbReference>
<dbReference type="SUPFAM" id="SSF46785">
    <property type="entry name" value="Winged helix' DNA-binding domain"/>
    <property type="match status" value="1"/>
</dbReference>
<dbReference type="AlphaFoldDB" id="A0A178J8W8"/>
<dbReference type="GO" id="GO:0005829">
    <property type="term" value="C:cytosol"/>
    <property type="evidence" value="ECO:0007669"/>
    <property type="project" value="TreeGrafter"/>
</dbReference>
<evidence type="ECO:0000313" key="6">
    <source>
        <dbReference type="EMBL" id="OAM98245.1"/>
    </source>
</evidence>
<proteinExistence type="predicted"/>
<dbReference type="EMBL" id="LUAX01000007">
    <property type="protein sequence ID" value="OAM98245.1"/>
    <property type="molecule type" value="Genomic_DNA"/>
</dbReference>
<dbReference type="PROSITE" id="PS50956">
    <property type="entry name" value="HTH_ASNC_2"/>
    <property type="match status" value="1"/>
</dbReference>
<comment type="caution">
    <text evidence="6">The sequence shown here is derived from an EMBL/GenBank/DDBJ whole genome shotgun (WGS) entry which is preliminary data.</text>
</comment>
<dbReference type="GO" id="GO:0043565">
    <property type="term" value="F:sequence-specific DNA binding"/>
    <property type="evidence" value="ECO:0007669"/>
    <property type="project" value="InterPro"/>
</dbReference>
<dbReference type="Proteomes" id="UP001150001">
    <property type="component" value="Unassembled WGS sequence"/>
</dbReference>
<evidence type="ECO:0000259" key="4">
    <source>
        <dbReference type="PROSITE" id="PS50956"/>
    </source>
</evidence>
<evidence type="ECO:0000256" key="1">
    <source>
        <dbReference type="ARBA" id="ARBA00023015"/>
    </source>
</evidence>
<name>A0A178J8W8_9VIBR</name>
<reference evidence="5" key="2">
    <citation type="submission" date="2022-11" db="EMBL/GenBank/DDBJ databases">
        <title>Role of the vibriolysin VemA secreted by the emergent pathogen Vibrio europaeus in the colonization of Manila clam mucus.</title>
        <authorList>
            <person name="Martinez C."/>
            <person name="Rodriguez S."/>
            <person name="Vences A."/>
            <person name="Barja J.L."/>
            <person name="Toranzo A.E."/>
            <person name="Dubert J."/>
        </authorList>
    </citation>
    <scope>NUCLEOTIDE SEQUENCE</scope>
    <source>
        <strain evidence="5">3454</strain>
    </source>
</reference>
<keyword evidence="3" id="KW-0804">Transcription</keyword>
<dbReference type="SMART" id="SM00344">
    <property type="entry name" value="HTH_ASNC"/>
    <property type="match status" value="1"/>
</dbReference>
<evidence type="ECO:0000313" key="7">
    <source>
        <dbReference type="Proteomes" id="UP000094761"/>
    </source>
</evidence>
<dbReference type="EMBL" id="JAPFIT010000010">
    <property type="protein sequence ID" value="MDC5738909.1"/>
    <property type="molecule type" value="Genomic_DNA"/>
</dbReference>
<dbReference type="Pfam" id="PF13404">
    <property type="entry name" value="HTH_AsnC-type"/>
    <property type="match status" value="1"/>
</dbReference>
<dbReference type="GO" id="GO:0043200">
    <property type="term" value="P:response to amino acid"/>
    <property type="evidence" value="ECO:0007669"/>
    <property type="project" value="TreeGrafter"/>
</dbReference>
<keyword evidence="1" id="KW-0805">Transcription regulation</keyword>
<dbReference type="InterPro" id="IPR019887">
    <property type="entry name" value="Tscrpt_reg_AsnC/Lrp_C"/>
</dbReference>
<reference evidence="6 7" key="1">
    <citation type="submission" date="2016-03" db="EMBL/GenBank/DDBJ databases">
        <title>Draft genome sequence of the Vibrio tubiashii subs. europaeus.</title>
        <authorList>
            <person name="Spinard E."/>
            <person name="Dubert J."/>
            <person name="Nelson D.R."/>
            <person name="Barja J.L."/>
        </authorList>
    </citation>
    <scope>NUCLEOTIDE SEQUENCE [LARGE SCALE GENOMIC DNA]</scope>
    <source>
        <strain evidence="7">PP-638</strain>
        <strain evidence="6">PP2-638</strain>
    </source>
</reference>